<evidence type="ECO:0000256" key="4">
    <source>
        <dbReference type="ARBA" id="ARBA00023136"/>
    </source>
</evidence>
<dbReference type="GO" id="GO:0050954">
    <property type="term" value="P:sensory perception of mechanical stimulus"/>
    <property type="evidence" value="ECO:0007669"/>
    <property type="project" value="TreeGrafter"/>
</dbReference>
<dbReference type="AlphaFoldDB" id="A0A1A9ZPD4"/>
<reference evidence="7" key="1">
    <citation type="submission" date="2014-03" db="EMBL/GenBank/DDBJ databases">
        <authorList>
            <person name="Aksoy S."/>
            <person name="Warren W."/>
            <person name="Wilson R.K."/>
        </authorList>
    </citation>
    <scope>NUCLEOTIDE SEQUENCE [LARGE SCALE GENOMIC DNA]</scope>
    <source>
        <strain evidence="7">IAEA</strain>
    </source>
</reference>
<dbReference type="VEuPathDB" id="VectorBase:GPAI020846"/>
<accession>A0A1A9ZPD4</accession>
<dbReference type="PANTHER" id="PTHR21676:SF6">
    <property type="entry name" value="PROTEIN STUM"/>
    <property type="match status" value="1"/>
</dbReference>
<evidence type="ECO:0000313" key="6">
    <source>
        <dbReference type="EnsemblMetazoa" id="GPAI020846-PA"/>
    </source>
</evidence>
<evidence type="ECO:0000256" key="5">
    <source>
        <dbReference type="SAM" id="Phobius"/>
    </source>
</evidence>
<keyword evidence="2 5" id="KW-0812">Transmembrane</keyword>
<feature type="transmembrane region" description="Helical" evidence="5">
    <location>
        <begin position="320"/>
        <end position="343"/>
    </location>
</feature>
<protein>
    <recommendedName>
        <fullName evidence="8">Protein stum</fullName>
    </recommendedName>
</protein>
<organism evidence="6 7">
    <name type="scientific">Glossina pallidipes</name>
    <name type="common">Tsetse fly</name>
    <dbReference type="NCBI Taxonomy" id="7398"/>
    <lineage>
        <taxon>Eukaryota</taxon>
        <taxon>Metazoa</taxon>
        <taxon>Ecdysozoa</taxon>
        <taxon>Arthropoda</taxon>
        <taxon>Hexapoda</taxon>
        <taxon>Insecta</taxon>
        <taxon>Pterygota</taxon>
        <taxon>Neoptera</taxon>
        <taxon>Endopterygota</taxon>
        <taxon>Diptera</taxon>
        <taxon>Brachycera</taxon>
        <taxon>Muscomorpha</taxon>
        <taxon>Hippoboscoidea</taxon>
        <taxon>Glossinidae</taxon>
        <taxon>Glossina</taxon>
    </lineage>
</organism>
<feature type="transmembrane region" description="Helical" evidence="5">
    <location>
        <begin position="355"/>
        <end position="378"/>
    </location>
</feature>
<name>A0A1A9ZPD4_GLOPL</name>
<dbReference type="Proteomes" id="UP000092445">
    <property type="component" value="Unassembled WGS sequence"/>
</dbReference>
<keyword evidence="4 5" id="KW-0472">Membrane</keyword>
<proteinExistence type="predicted"/>
<keyword evidence="7" id="KW-1185">Reference proteome</keyword>
<dbReference type="GO" id="GO:0019230">
    <property type="term" value="P:proprioception"/>
    <property type="evidence" value="ECO:0007669"/>
    <property type="project" value="TreeGrafter"/>
</dbReference>
<dbReference type="EnsemblMetazoa" id="GPAI020846-RA">
    <property type="protein sequence ID" value="GPAI020846-PA"/>
    <property type="gene ID" value="GPAI020846"/>
</dbReference>
<dbReference type="Pfam" id="PF15795">
    <property type="entry name" value="Spec3"/>
    <property type="match status" value="2"/>
</dbReference>
<sequence length="406" mass="45233">MKNLYAIQEYLENKSASDPIVDDIESQKGCCRCCSRICMPCRRSHCSRCCRRDQKASSTPTADEGDQQPVLSATSSATTTNLEVINEKSIDTTKKTSCWQKLNCCRSCQKKTPDMFDNSQRPAPTMVPPKQSKCGLCLSKIFCCRSVNKIDPTTGDETVVKKCCFCIPCRKKRETSNLRGSSLGGVAWQDPEIGAASTQPAGLDAQEGLEQKEGCCKRFCNFLLCCRKSKVAAGEGRRASIKQPPVEDTRNRLHVDLVEYNSKMKGAIPILPLYLAWFCAICNVLIPGLGKKLIAIENFDISKFFKNFQMLKKRVNIKEICGIFKGTLLSGFFCICVGIPRFSQFDSAKARVGSLIINIIVATAQLFCVLFCFVGWGWSIWWASIMLKVAKDIVFIANVLMLNIYI</sequence>
<evidence type="ECO:0000256" key="2">
    <source>
        <dbReference type="ARBA" id="ARBA00022692"/>
    </source>
</evidence>
<dbReference type="PANTHER" id="PTHR21676">
    <property type="entry name" value="PROTEIN STUM"/>
    <property type="match status" value="1"/>
</dbReference>
<dbReference type="GO" id="GO:0016020">
    <property type="term" value="C:membrane"/>
    <property type="evidence" value="ECO:0007669"/>
    <property type="project" value="UniProtKB-SubCell"/>
</dbReference>
<evidence type="ECO:0000313" key="7">
    <source>
        <dbReference type="Proteomes" id="UP000092445"/>
    </source>
</evidence>
<evidence type="ECO:0000256" key="3">
    <source>
        <dbReference type="ARBA" id="ARBA00022989"/>
    </source>
</evidence>
<evidence type="ECO:0008006" key="8">
    <source>
        <dbReference type="Google" id="ProtNLM"/>
    </source>
</evidence>
<dbReference type="InterPro" id="IPR026673">
    <property type="entry name" value="SPEC3/Stum"/>
</dbReference>
<keyword evidence="3 5" id="KW-1133">Transmembrane helix</keyword>
<dbReference type="GO" id="GO:0071683">
    <property type="term" value="C:sensory dendrite"/>
    <property type="evidence" value="ECO:0007669"/>
    <property type="project" value="TreeGrafter"/>
</dbReference>
<dbReference type="GO" id="GO:0042330">
    <property type="term" value="P:taxis"/>
    <property type="evidence" value="ECO:0007669"/>
    <property type="project" value="TreeGrafter"/>
</dbReference>
<feature type="transmembrane region" description="Helical" evidence="5">
    <location>
        <begin position="266"/>
        <end position="286"/>
    </location>
</feature>
<evidence type="ECO:0000256" key="1">
    <source>
        <dbReference type="ARBA" id="ARBA00004141"/>
    </source>
</evidence>
<comment type="subcellular location">
    <subcellularLocation>
        <location evidence="1">Membrane</location>
        <topology evidence="1">Multi-pass membrane protein</topology>
    </subcellularLocation>
</comment>
<reference evidence="6" key="2">
    <citation type="submission" date="2020-05" db="UniProtKB">
        <authorList>
            <consortium name="EnsemblMetazoa"/>
        </authorList>
    </citation>
    <scope>IDENTIFICATION</scope>
    <source>
        <strain evidence="6">IAEA</strain>
    </source>
</reference>